<name>A0A5J6LBJ6_9GAMM</name>
<evidence type="ECO:0000256" key="1">
    <source>
        <dbReference type="ARBA" id="ARBA00012928"/>
    </source>
</evidence>
<dbReference type="InterPro" id="IPR026590">
    <property type="entry name" value="Ssirtuin_cat_dom"/>
</dbReference>
<reference evidence="6 7" key="1">
    <citation type="submission" date="2019-09" db="EMBL/GenBank/DDBJ databases">
        <title>Nitrincola iocasae sp. nov., a bacterium isolated from the sediment collected at a cold seep field in South China Sea.</title>
        <authorList>
            <person name="Zhang H."/>
            <person name="Wang H."/>
            <person name="Li C."/>
        </authorList>
    </citation>
    <scope>NUCLEOTIDE SEQUENCE [LARGE SCALE GENOMIC DNA]</scope>
    <source>
        <strain evidence="6 7">KXZD1103</strain>
    </source>
</reference>
<dbReference type="RefSeq" id="WP_151053941.1">
    <property type="nucleotide sequence ID" value="NZ_CP044222.1"/>
</dbReference>
<keyword evidence="2" id="KW-0808">Transferase</keyword>
<feature type="domain" description="Deacetylase sirtuin-type" evidence="5">
    <location>
        <begin position="1"/>
        <end position="279"/>
    </location>
</feature>
<dbReference type="PANTHER" id="PTHR11085">
    <property type="entry name" value="NAD-DEPENDENT PROTEIN DEACYLASE SIRTUIN-5, MITOCHONDRIAL-RELATED"/>
    <property type="match status" value="1"/>
</dbReference>
<accession>A0A5J6LBJ6</accession>
<feature type="active site" description="Proton acceptor" evidence="4">
    <location>
        <position position="127"/>
    </location>
</feature>
<dbReference type="InterPro" id="IPR003000">
    <property type="entry name" value="Sirtuin"/>
</dbReference>
<dbReference type="InterPro" id="IPR026591">
    <property type="entry name" value="Sirtuin_cat_small_dom_sf"/>
</dbReference>
<dbReference type="InterPro" id="IPR050134">
    <property type="entry name" value="NAD-dep_sirtuin_deacylases"/>
</dbReference>
<gene>
    <name evidence="6" type="ORF">F5I99_05035</name>
</gene>
<evidence type="ECO:0000313" key="6">
    <source>
        <dbReference type="EMBL" id="QEW05903.1"/>
    </source>
</evidence>
<feature type="binding site" evidence="4">
    <location>
        <position position="166"/>
    </location>
    <ligand>
        <name>Zn(2+)</name>
        <dbReference type="ChEBI" id="CHEBI:29105"/>
    </ligand>
</feature>
<dbReference type="AlphaFoldDB" id="A0A5J6LBJ6"/>
<dbReference type="Pfam" id="PF02146">
    <property type="entry name" value="SIR2"/>
    <property type="match status" value="1"/>
</dbReference>
<dbReference type="GO" id="GO:0017136">
    <property type="term" value="F:histone deacetylase activity, NAD-dependent"/>
    <property type="evidence" value="ECO:0007669"/>
    <property type="project" value="TreeGrafter"/>
</dbReference>
<dbReference type="KEGG" id="nik:F5I99_05035"/>
<dbReference type="InterPro" id="IPR029035">
    <property type="entry name" value="DHS-like_NAD/FAD-binding_dom"/>
</dbReference>
<dbReference type="GO" id="GO:0046872">
    <property type="term" value="F:metal ion binding"/>
    <property type="evidence" value="ECO:0007669"/>
    <property type="project" value="UniProtKB-KW"/>
</dbReference>
<dbReference type="PROSITE" id="PS50305">
    <property type="entry name" value="SIRTUIN"/>
    <property type="match status" value="1"/>
</dbReference>
<evidence type="ECO:0000259" key="5">
    <source>
        <dbReference type="PROSITE" id="PS50305"/>
    </source>
</evidence>
<feature type="binding site" evidence="4">
    <location>
        <position position="168"/>
    </location>
    <ligand>
        <name>Zn(2+)</name>
        <dbReference type="ChEBI" id="CHEBI:29105"/>
    </ligand>
</feature>
<keyword evidence="7" id="KW-1185">Reference proteome</keyword>
<dbReference type="SUPFAM" id="SSF52467">
    <property type="entry name" value="DHS-like NAD/FAD-binding domain"/>
    <property type="match status" value="1"/>
</dbReference>
<feature type="binding site" evidence="4">
    <location>
        <position position="135"/>
    </location>
    <ligand>
        <name>Zn(2+)</name>
        <dbReference type="ChEBI" id="CHEBI:29105"/>
    </ligand>
</feature>
<sequence length="279" mass="31516">MLDTQSIERAAAYLRSAKRLVILAGAGMSADSGLLTFRDATGYWKSDDRNQFSLASYSLFEKEPRASWKFYAKRIRQYRLTKPHPGYEILHKWCTRVGSHRSFVLTSNTDGHFLKSGFNPDQVYECHGSLESMYCSDKHCDTRKIGLMSITDDQLNLIEDGILPKCGCGQVLRPHVLMFGDRSFLHHADEKAYLNWQSFEKHLASSRDFLVLEIGVGSTVTTLEDKTWALAKQALAVLQINICKAAPNDSPCPWLNLDGTALTVLESVHEEMNKYADDQ</sequence>
<dbReference type="GO" id="GO:0070403">
    <property type="term" value="F:NAD+ binding"/>
    <property type="evidence" value="ECO:0007669"/>
    <property type="project" value="InterPro"/>
</dbReference>
<keyword evidence="4" id="KW-0479">Metal-binding</keyword>
<dbReference type="EC" id="2.3.1.286" evidence="1"/>
<keyword evidence="4" id="KW-0862">Zinc</keyword>
<dbReference type="Proteomes" id="UP000325606">
    <property type="component" value="Chromosome"/>
</dbReference>
<dbReference type="PANTHER" id="PTHR11085:SF10">
    <property type="entry name" value="NAD-DEPENDENT PROTEIN DEACYLASE SIRTUIN-5, MITOCHONDRIAL-RELATED"/>
    <property type="match status" value="1"/>
</dbReference>
<evidence type="ECO:0000256" key="4">
    <source>
        <dbReference type="PROSITE-ProRule" id="PRU00236"/>
    </source>
</evidence>
<evidence type="ECO:0000256" key="2">
    <source>
        <dbReference type="ARBA" id="ARBA00022679"/>
    </source>
</evidence>
<dbReference type="Gene3D" id="3.30.1600.10">
    <property type="entry name" value="SIR2/SIRT2 'Small Domain"/>
    <property type="match status" value="1"/>
</dbReference>
<evidence type="ECO:0000256" key="3">
    <source>
        <dbReference type="ARBA" id="ARBA00023027"/>
    </source>
</evidence>
<proteinExistence type="predicted"/>
<protein>
    <recommendedName>
        <fullName evidence="1">protein acetyllysine N-acetyltransferase</fullName>
        <ecNumber evidence="1">2.3.1.286</ecNumber>
    </recommendedName>
</protein>
<organism evidence="6 7">
    <name type="scientific">Nitrincola iocasae</name>
    <dbReference type="NCBI Taxonomy" id="2614693"/>
    <lineage>
        <taxon>Bacteria</taxon>
        <taxon>Pseudomonadati</taxon>
        <taxon>Pseudomonadota</taxon>
        <taxon>Gammaproteobacteria</taxon>
        <taxon>Oceanospirillales</taxon>
        <taxon>Oceanospirillaceae</taxon>
        <taxon>Nitrincola</taxon>
    </lineage>
</organism>
<dbReference type="Gene3D" id="3.40.50.1220">
    <property type="entry name" value="TPP-binding domain"/>
    <property type="match status" value="1"/>
</dbReference>
<evidence type="ECO:0000313" key="7">
    <source>
        <dbReference type="Proteomes" id="UP000325606"/>
    </source>
</evidence>
<dbReference type="EMBL" id="CP044222">
    <property type="protein sequence ID" value="QEW05903.1"/>
    <property type="molecule type" value="Genomic_DNA"/>
</dbReference>
<feature type="binding site" evidence="4">
    <location>
        <position position="140"/>
    </location>
    <ligand>
        <name>Zn(2+)</name>
        <dbReference type="ChEBI" id="CHEBI:29105"/>
    </ligand>
</feature>
<keyword evidence="3" id="KW-0520">NAD</keyword>